<dbReference type="Pfam" id="PF05552">
    <property type="entry name" value="MS_channel_1st_1"/>
    <property type="match status" value="1"/>
</dbReference>
<dbReference type="Gene3D" id="3.30.70.100">
    <property type="match status" value="1"/>
</dbReference>
<accession>A0ABM7PAN7</accession>
<evidence type="ECO:0000256" key="6">
    <source>
        <dbReference type="ARBA" id="ARBA00023136"/>
    </source>
</evidence>
<dbReference type="InterPro" id="IPR006685">
    <property type="entry name" value="MscS_channel_2nd"/>
</dbReference>
<dbReference type="Pfam" id="PF21082">
    <property type="entry name" value="MS_channel_3rd"/>
    <property type="match status" value="1"/>
</dbReference>
<dbReference type="Proteomes" id="UP001053296">
    <property type="component" value="Chromosome"/>
</dbReference>
<dbReference type="InterPro" id="IPR008910">
    <property type="entry name" value="MSC_TM_helix"/>
</dbReference>
<keyword evidence="4 7" id="KW-0812">Transmembrane</keyword>
<dbReference type="InterPro" id="IPR006686">
    <property type="entry name" value="MscS_channel_CS"/>
</dbReference>
<evidence type="ECO:0000256" key="3">
    <source>
        <dbReference type="ARBA" id="ARBA00022475"/>
    </source>
</evidence>
<dbReference type="PANTHER" id="PTHR30221">
    <property type="entry name" value="SMALL-CONDUCTANCE MECHANOSENSITIVE CHANNEL"/>
    <property type="match status" value="1"/>
</dbReference>
<dbReference type="PANTHER" id="PTHR30221:SF1">
    <property type="entry name" value="SMALL-CONDUCTANCE MECHANOSENSITIVE CHANNEL"/>
    <property type="match status" value="1"/>
</dbReference>
<keyword evidence="3" id="KW-1003">Cell membrane</keyword>
<feature type="domain" description="Mechanosensitive ion channel MscS C-terminal" evidence="9">
    <location>
        <begin position="182"/>
        <end position="263"/>
    </location>
</feature>
<gene>
    <name evidence="11" type="ORF">PSDVSF_34050</name>
</gene>
<comment type="similarity">
    <text evidence="2">Belongs to the MscS (TC 1.A.23) family.</text>
</comment>
<evidence type="ECO:0000256" key="7">
    <source>
        <dbReference type="SAM" id="Phobius"/>
    </source>
</evidence>
<dbReference type="Gene3D" id="2.30.30.60">
    <property type="match status" value="1"/>
</dbReference>
<protein>
    <submittedName>
        <fullName evidence="11">Mechanosensitive ion channel protein</fullName>
    </submittedName>
</protein>
<feature type="domain" description="Mechanosensitive ion channel transmembrane helices 2/3" evidence="10">
    <location>
        <begin position="66"/>
        <end position="107"/>
    </location>
</feature>
<comment type="subcellular location">
    <subcellularLocation>
        <location evidence="1">Cell membrane</location>
        <topology evidence="1">Multi-pass membrane protein</topology>
    </subcellularLocation>
</comment>
<evidence type="ECO:0000259" key="8">
    <source>
        <dbReference type="Pfam" id="PF00924"/>
    </source>
</evidence>
<evidence type="ECO:0000256" key="4">
    <source>
        <dbReference type="ARBA" id="ARBA00022692"/>
    </source>
</evidence>
<dbReference type="SUPFAM" id="SSF82689">
    <property type="entry name" value="Mechanosensitive channel protein MscS (YggB), C-terminal domain"/>
    <property type="match status" value="1"/>
</dbReference>
<dbReference type="InterPro" id="IPR011014">
    <property type="entry name" value="MscS_channel_TM-2"/>
</dbReference>
<organism evidence="11 12">
    <name type="scientific">Pseudodesulfovibrio sediminis</name>
    <dbReference type="NCBI Taxonomy" id="2810563"/>
    <lineage>
        <taxon>Bacteria</taxon>
        <taxon>Pseudomonadati</taxon>
        <taxon>Thermodesulfobacteriota</taxon>
        <taxon>Desulfovibrionia</taxon>
        <taxon>Desulfovibrionales</taxon>
        <taxon>Desulfovibrionaceae</taxon>
    </lineage>
</organism>
<feature type="transmembrane region" description="Helical" evidence="7">
    <location>
        <begin position="93"/>
        <end position="120"/>
    </location>
</feature>
<evidence type="ECO:0000256" key="5">
    <source>
        <dbReference type="ARBA" id="ARBA00022989"/>
    </source>
</evidence>
<dbReference type="InterPro" id="IPR023408">
    <property type="entry name" value="MscS_beta-dom_sf"/>
</dbReference>
<name>A0ABM7PAN7_9BACT</name>
<dbReference type="SUPFAM" id="SSF50182">
    <property type="entry name" value="Sm-like ribonucleoproteins"/>
    <property type="match status" value="1"/>
</dbReference>
<feature type="domain" description="Mechanosensitive ion channel MscS" evidence="8">
    <location>
        <begin position="108"/>
        <end position="174"/>
    </location>
</feature>
<evidence type="ECO:0000256" key="1">
    <source>
        <dbReference type="ARBA" id="ARBA00004651"/>
    </source>
</evidence>
<feature type="transmembrane region" description="Helical" evidence="7">
    <location>
        <begin position="15"/>
        <end position="39"/>
    </location>
</feature>
<dbReference type="RefSeq" id="WP_229592098.1">
    <property type="nucleotide sequence ID" value="NZ_AP024485.1"/>
</dbReference>
<dbReference type="Gene3D" id="1.10.287.1260">
    <property type="match status" value="1"/>
</dbReference>
<dbReference type="Pfam" id="PF21088">
    <property type="entry name" value="MS_channel_1st"/>
    <property type="match status" value="1"/>
</dbReference>
<dbReference type="InterPro" id="IPR049278">
    <property type="entry name" value="MS_channel_C"/>
</dbReference>
<sequence length="278" mass="30522">MDFSSFDSQALLDQLMFYLTTYGIQLLVAILVFIVGKWIARKLSNGLKRIMLKSNAEETLCTFIGNITYFGLLAAVVIAALDQAGVNVTSFMAVLGAAGLAVGLALKDSLSNFACGVMLIMMRFFKKGDFIEAGGVMGTVKAVKIFNTDLNTPDNKLISIPNSAILGGAITNFSAEPTRRVDLVMGIGYDDDLKKAKALLVKIVNEHPLVLKDPAPQVELSELADSSVNFVVRPWCKTGDYWRVFFDVTEQVKLTFDAEGISIPYPQQDVHMYEEKKQ</sequence>
<proteinExistence type="inferred from homology"/>
<evidence type="ECO:0000313" key="12">
    <source>
        <dbReference type="Proteomes" id="UP001053296"/>
    </source>
</evidence>
<dbReference type="Pfam" id="PF00924">
    <property type="entry name" value="MS_channel_2nd"/>
    <property type="match status" value="1"/>
</dbReference>
<dbReference type="InterPro" id="IPR011066">
    <property type="entry name" value="MscS_channel_C_sf"/>
</dbReference>
<keyword evidence="12" id="KW-1185">Reference proteome</keyword>
<keyword evidence="5 7" id="KW-1133">Transmembrane helix</keyword>
<evidence type="ECO:0000259" key="9">
    <source>
        <dbReference type="Pfam" id="PF21082"/>
    </source>
</evidence>
<evidence type="ECO:0000313" key="11">
    <source>
        <dbReference type="EMBL" id="BCS90163.1"/>
    </source>
</evidence>
<dbReference type="InterPro" id="IPR010920">
    <property type="entry name" value="LSM_dom_sf"/>
</dbReference>
<feature type="transmembrane region" description="Helical" evidence="7">
    <location>
        <begin position="60"/>
        <end position="81"/>
    </location>
</feature>
<reference evidence="11" key="1">
    <citation type="journal article" date="2022" name="Arch. Microbiol.">
        <title>Pseudodesulfovibrio sediminis sp. nov., a mesophilic and neutrophilic sulfate-reducing bacterium isolated from sediment of a brackish lake.</title>
        <authorList>
            <person name="Takahashi A."/>
            <person name="Kojima H."/>
            <person name="Watanabe M."/>
            <person name="Fukui M."/>
        </authorList>
    </citation>
    <scope>NUCLEOTIDE SEQUENCE</scope>
    <source>
        <strain evidence="11">SF6</strain>
    </source>
</reference>
<dbReference type="PROSITE" id="PS01246">
    <property type="entry name" value="UPF0003"/>
    <property type="match status" value="1"/>
</dbReference>
<evidence type="ECO:0000259" key="10">
    <source>
        <dbReference type="Pfam" id="PF21088"/>
    </source>
</evidence>
<evidence type="ECO:0000256" key="2">
    <source>
        <dbReference type="ARBA" id="ARBA00008017"/>
    </source>
</evidence>
<dbReference type="InterPro" id="IPR049142">
    <property type="entry name" value="MS_channel_1st"/>
</dbReference>
<dbReference type="EMBL" id="AP024485">
    <property type="protein sequence ID" value="BCS90163.1"/>
    <property type="molecule type" value="Genomic_DNA"/>
</dbReference>
<keyword evidence="6 7" id="KW-0472">Membrane</keyword>
<dbReference type="InterPro" id="IPR045275">
    <property type="entry name" value="MscS_archaea/bacteria_type"/>
</dbReference>
<dbReference type="SUPFAM" id="SSF82861">
    <property type="entry name" value="Mechanosensitive channel protein MscS (YggB), transmembrane region"/>
    <property type="match status" value="1"/>
</dbReference>